<evidence type="ECO:0000256" key="8">
    <source>
        <dbReference type="ARBA" id="ARBA00023077"/>
    </source>
</evidence>
<dbReference type="AlphaFoldDB" id="A0A9J6RLC0"/>
<evidence type="ECO:0000256" key="6">
    <source>
        <dbReference type="ARBA" id="ARBA00023004"/>
    </source>
</evidence>
<evidence type="ECO:0000256" key="1">
    <source>
        <dbReference type="ARBA" id="ARBA00004571"/>
    </source>
</evidence>
<evidence type="ECO:0000256" key="11">
    <source>
        <dbReference type="PROSITE-ProRule" id="PRU01360"/>
    </source>
</evidence>
<sequence length="694" mass="76699">MDLARVEVLRGPQNILYGKNSIAGALSVITNKPSKEFEAYVSGTYEPEFGEQIFDAVVSGPLSDDFSARLAYRNRQLDGYVENIDGDDEPNRDEETLRLSLAWDITPNLDALLKIEHGSFDVEGRQIEIAGDEASLNPALMGANWSDTLYSLNAGSDTVPASVLDITQNAKRSSNGDFSENTTDNVTLTVNYSANDYTYTSITSHLEYDYDELCDCDFTSADLFFVRSKEEFKQFSQEFRITSPADQTIEWIAGVYYQDSTLDFEDAFFVSQDADLPNLLEGILPTAFSADGGLTTVYNTGAAQQLRGISVPRFFDQDTEVISTFLQGTWNIESNVRLTLGGRYSYEEKEATRVLTVKDSSGNTMPYDELFIPNTYMGIDYLLGAVFKVARNDLEGKREVEKFAPLVSFEVDVSDDVLSYVTWTRGFKSGGYDVRSNAPPQATTIVNPISSALDVTVPTGAFEYAEEEATTLEVGLKTSLADGAAELNMAYFYTQYDDLQVSIYDGVLGFNVGNAAEAITQGVELDGRWLIAEGLTLSGSLAWLDFEFKDYINGQCTQRERITTSLSECDFDGNSNQYVAEWSGAFAADYVVDVADNLQLRTTLDVLFTTDYNPSQNVDPNIEQDGYHKINARIALGDNEAGWEVALVGKNLTDEETISYANDTPLAANLTQSIGYYTLVDPGRSIAIQGLYRF</sequence>
<evidence type="ECO:0000256" key="2">
    <source>
        <dbReference type="ARBA" id="ARBA00022448"/>
    </source>
</evidence>
<dbReference type="GO" id="GO:0009279">
    <property type="term" value="C:cell outer membrane"/>
    <property type="evidence" value="ECO:0007669"/>
    <property type="project" value="UniProtKB-SubCell"/>
</dbReference>
<feature type="domain" description="TonB-dependent receptor-like beta-barrel" evidence="12">
    <location>
        <begin position="165"/>
        <end position="652"/>
    </location>
</feature>
<evidence type="ECO:0000256" key="4">
    <source>
        <dbReference type="ARBA" id="ARBA00022496"/>
    </source>
</evidence>
<dbReference type="InterPro" id="IPR039426">
    <property type="entry name" value="TonB-dep_rcpt-like"/>
</dbReference>
<dbReference type="InterPro" id="IPR036942">
    <property type="entry name" value="Beta-barrel_TonB_sf"/>
</dbReference>
<keyword evidence="6" id="KW-0408">Iron</keyword>
<organism evidence="13 14">
    <name type="scientific">Dasania phycosphaerae</name>
    <dbReference type="NCBI Taxonomy" id="2950436"/>
    <lineage>
        <taxon>Bacteria</taxon>
        <taxon>Pseudomonadati</taxon>
        <taxon>Pseudomonadota</taxon>
        <taxon>Gammaproteobacteria</taxon>
        <taxon>Cellvibrionales</taxon>
        <taxon>Spongiibacteraceae</taxon>
        <taxon>Dasania</taxon>
    </lineage>
</organism>
<keyword evidence="13" id="KW-0675">Receptor</keyword>
<dbReference type="PANTHER" id="PTHR32552:SF81">
    <property type="entry name" value="TONB-DEPENDENT OUTER MEMBRANE RECEPTOR"/>
    <property type="match status" value="1"/>
</dbReference>
<evidence type="ECO:0000256" key="10">
    <source>
        <dbReference type="ARBA" id="ARBA00023237"/>
    </source>
</evidence>
<dbReference type="PROSITE" id="PS52016">
    <property type="entry name" value="TONB_DEPENDENT_REC_3"/>
    <property type="match status" value="1"/>
</dbReference>
<evidence type="ECO:0000259" key="12">
    <source>
        <dbReference type="Pfam" id="PF00593"/>
    </source>
</evidence>
<proteinExistence type="inferred from homology"/>
<gene>
    <name evidence="13" type="ORF">O0V09_07210</name>
</gene>
<comment type="subcellular location">
    <subcellularLocation>
        <location evidence="1 11">Cell outer membrane</location>
        <topology evidence="1 11">Multi-pass membrane protein</topology>
    </subcellularLocation>
</comment>
<dbReference type="InterPro" id="IPR000531">
    <property type="entry name" value="Beta-barrel_TonB"/>
</dbReference>
<keyword evidence="4" id="KW-0410">Iron transport</keyword>
<protein>
    <submittedName>
        <fullName evidence="13">TonB-dependent receptor</fullName>
    </submittedName>
</protein>
<keyword evidence="5 11" id="KW-0812">Transmembrane</keyword>
<evidence type="ECO:0000256" key="7">
    <source>
        <dbReference type="ARBA" id="ARBA00023065"/>
    </source>
</evidence>
<comment type="caution">
    <text evidence="13">The sequence shown here is derived from an EMBL/GenBank/DDBJ whole genome shotgun (WGS) entry which is preliminary data.</text>
</comment>
<evidence type="ECO:0000256" key="9">
    <source>
        <dbReference type="ARBA" id="ARBA00023136"/>
    </source>
</evidence>
<keyword evidence="3 11" id="KW-1134">Transmembrane beta strand</keyword>
<keyword evidence="8" id="KW-0798">TonB box</keyword>
<name>A0A9J6RLC0_9GAMM</name>
<dbReference type="Gene3D" id="2.40.170.20">
    <property type="entry name" value="TonB-dependent receptor, beta-barrel domain"/>
    <property type="match status" value="1"/>
</dbReference>
<dbReference type="Proteomes" id="UP001069090">
    <property type="component" value="Unassembled WGS sequence"/>
</dbReference>
<keyword evidence="7" id="KW-0406">Ion transport</keyword>
<accession>A0A9J6RLC0</accession>
<keyword evidence="10 11" id="KW-0998">Cell outer membrane</keyword>
<dbReference type="EMBL" id="JAPTGG010000005">
    <property type="protein sequence ID" value="MCZ0864983.1"/>
    <property type="molecule type" value="Genomic_DNA"/>
</dbReference>
<evidence type="ECO:0000313" key="14">
    <source>
        <dbReference type="Proteomes" id="UP001069090"/>
    </source>
</evidence>
<dbReference type="RefSeq" id="WP_258331137.1">
    <property type="nucleotide sequence ID" value="NZ_JAPTGG010000005.1"/>
</dbReference>
<evidence type="ECO:0000256" key="5">
    <source>
        <dbReference type="ARBA" id="ARBA00022692"/>
    </source>
</evidence>
<comment type="similarity">
    <text evidence="11">Belongs to the TonB-dependent receptor family.</text>
</comment>
<keyword evidence="9 11" id="KW-0472">Membrane</keyword>
<dbReference type="SUPFAM" id="SSF56935">
    <property type="entry name" value="Porins"/>
    <property type="match status" value="1"/>
</dbReference>
<dbReference type="PANTHER" id="PTHR32552">
    <property type="entry name" value="FERRICHROME IRON RECEPTOR-RELATED"/>
    <property type="match status" value="1"/>
</dbReference>
<keyword evidence="2 11" id="KW-0813">Transport</keyword>
<evidence type="ECO:0000256" key="3">
    <source>
        <dbReference type="ARBA" id="ARBA00022452"/>
    </source>
</evidence>
<keyword evidence="14" id="KW-1185">Reference proteome</keyword>
<dbReference type="GO" id="GO:0006826">
    <property type="term" value="P:iron ion transport"/>
    <property type="evidence" value="ECO:0007669"/>
    <property type="project" value="UniProtKB-KW"/>
</dbReference>
<evidence type="ECO:0000313" key="13">
    <source>
        <dbReference type="EMBL" id="MCZ0864983.1"/>
    </source>
</evidence>
<reference evidence="13 14" key="1">
    <citation type="submission" date="2022-12" db="EMBL/GenBank/DDBJ databases">
        <title>Dasania phycosphaerae sp. nov., isolated from particulate material of the south coast of Korea.</title>
        <authorList>
            <person name="Jiang Y."/>
        </authorList>
    </citation>
    <scope>NUCLEOTIDE SEQUENCE [LARGE SCALE GENOMIC DNA]</scope>
    <source>
        <strain evidence="13 14">GY-19</strain>
    </source>
</reference>
<dbReference type="Pfam" id="PF00593">
    <property type="entry name" value="TonB_dep_Rec_b-barrel"/>
    <property type="match status" value="1"/>
</dbReference>